<keyword evidence="11 14" id="KW-0460">Magnesium</keyword>
<dbReference type="Pfam" id="PF00925">
    <property type="entry name" value="GTP_cyclohydro2"/>
    <property type="match status" value="1"/>
</dbReference>
<dbReference type="GO" id="GO:0030145">
    <property type="term" value="F:manganese ion binding"/>
    <property type="evidence" value="ECO:0007669"/>
    <property type="project" value="UniProtKB-UniRule"/>
</dbReference>
<dbReference type="EMBL" id="JACHNZ010000022">
    <property type="protein sequence ID" value="MBB4632485.1"/>
    <property type="molecule type" value="Genomic_DNA"/>
</dbReference>
<dbReference type="GO" id="GO:0003935">
    <property type="term" value="F:GTP cyclohydrolase II activity"/>
    <property type="evidence" value="ECO:0007669"/>
    <property type="project" value="TreeGrafter"/>
</dbReference>
<dbReference type="HAMAP" id="MF_00180">
    <property type="entry name" value="RibB"/>
    <property type="match status" value="1"/>
</dbReference>
<comment type="subunit">
    <text evidence="14">Homodimer.</text>
</comment>
<comment type="catalytic activity">
    <reaction evidence="1 14">
        <text>D-ribulose 5-phosphate = (2S)-2-hydroxy-3-oxobutyl phosphate + formate + H(+)</text>
        <dbReference type="Rhea" id="RHEA:18457"/>
        <dbReference type="ChEBI" id="CHEBI:15378"/>
        <dbReference type="ChEBI" id="CHEBI:15740"/>
        <dbReference type="ChEBI" id="CHEBI:58121"/>
        <dbReference type="ChEBI" id="CHEBI:58830"/>
        <dbReference type="EC" id="4.1.99.12"/>
    </reaction>
</comment>
<evidence type="ECO:0000313" key="16">
    <source>
        <dbReference type="EMBL" id="MBB4632485.1"/>
    </source>
</evidence>
<evidence type="ECO:0000256" key="8">
    <source>
        <dbReference type="ARBA" id="ARBA00018836"/>
    </source>
</evidence>
<keyword evidence="17" id="KW-1185">Reference proteome</keyword>
<dbReference type="PIRSF" id="PIRSF001259">
    <property type="entry name" value="RibA"/>
    <property type="match status" value="1"/>
</dbReference>
<evidence type="ECO:0000256" key="3">
    <source>
        <dbReference type="ARBA" id="ARBA00002284"/>
    </source>
</evidence>
<evidence type="ECO:0000256" key="6">
    <source>
        <dbReference type="ARBA" id="ARBA00008976"/>
    </source>
</evidence>
<reference evidence="16 17" key="1">
    <citation type="submission" date="2020-08" db="EMBL/GenBank/DDBJ databases">
        <title>Genomic Encyclopedia of Type Strains, Phase IV (KMG-IV): sequencing the most valuable type-strain genomes for metagenomic binning, comparative biology and taxonomic classification.</title>
        <authorList>
            <person name="Goeker M."/>
        </authorList>
    </citation>
    <scope>NUCLEOTIDE SEQUENCE [LARGE SCALE GENOMIC DNA]</scope>
    <source>
        <strain evidence="16 17">DSM 17328</strain>
    </source>
</reference>
<dbReference type="EC" id="4.1.99.12" evidence="7 14"/>
<comment type="similarity">
    <text evidence="14">Belongs to the DHBP synthase family.</text>
</comment>
<dbReference type="GO" id="GO:0009231">
    <property type="term" value="P:riboflavin biosynthetic process"/>
    <property type="evidence" value="ECO:0007669"/>
    <property type="project" value="UniProtKB-UniRule"/>
</dbReference>
<dbReference type="InterPro" id="IPR032677">
    <property type="entry name" value="GTP_cyclohydro_II"/>
</dbReference>
<feature type="binding site" evidence="14">
    <location>
        <position position="90"/>
    </location>
    <ligand>
        <name>Mg(2+)</name>
        <dbReference type="ChEBI" id="CHEBI:18420"/>
        <label>2</label>
    </ligand>
</feature>
<dbReference type="Proteomes" id="UP000566324">
    <property type="component" value="Unassembled WGS sequence"/>
</dbReference>
<dbReference type="GO" id="GO:0000287">
    <property type="term" value="F:magnesium ion binding"/>
    <property type="evidence" value="ECO:0007669"/>
    <property type="project" value="UniProtKB-UniRule"/>
</dbReference>
<protein>
    <recommendedName>
        <fullName evidence="8 14">3,4-dihydroxy-2-butanone 4-phosphate synthase</fullName>
        <shortName evidence="14">DHBP synthase</shortName>
        <ecNumber evidence="7 14">4.1.99.12</ecNumber>
    </recommendedName>
</protein>
<dbReference type="SUPFAM" id="SSF55821">
    <property type="entry name" value="YrdC/RibB"/>
    <property type="match status" value="1"/>
</dbReference>
<gene>
    <name evidence="14" type="primary">ribB</name>
    <name evidence="16" type="ORF">GGQ98_002110</name>
</gene>
<evidence type="ECO:0000256" key="9">
    <source>
        <dbReference type="ARBA" id="ARBA00022619"/>
    </source>
</evidence>
<dbReference type="GO" id="GO:0005829">
    <property type="term" value="C:cytosol"/>
    <property type="evidence" value="ECO:0007669"/>
    <property type="project" value="TreeGrafter"/>
</dbReference>
<evidence type="ECO:0000256" key="4">
    <source>
        <dbReference type="ARBA" id="ARBA00004904"/>
    </source>
</evidence>
<dbReference type="GO" id="GO:0008686">
    <property type="term" value="F:3,4-dihydroxy-2-butanone-4-phosphate synthase activity"/>
    <property type="evidence" value="ECO:0007669"/>
    <property type="project" value="UniProtKB-UniRule"/>
</dbReference>
<dbReference type="Pfam" id="PF00926">
    <property type="entry name" value="DHBP_synthase"/>
    <property type="match status" value="1"/>
</dbReference>
<comment type="similarity">
    <text evidence="6">In the C-terminal section; belongs to the GTP cyclohydrolase II family.</text>
</comment>
<dbReference type="NCBIfam" id="TIGR00506">
    <property type="entry name" value="ribB"/>
    <property type="match status" value="1"/>
</dbReference>
<evidence type="ECO:0000256" key="1">
    <source>
        <dbReference type="ARBA" id="ARBA00000141"/>
    </source>
</evidence>
<dbReference type="FunFam" id="3.90.870.10:FF:000001">
    <property type="entry name" value="Riboflavin biosynthesis protein RibBA"/>
    <property type="match status" value="1"/>
</dbReference>
<evidence type="ECO:0000313" key="17">
    <source>
        <dbReference type="Proteomes" id="UP000566324"/>
    </source>
</evidence>
<feature type="site" description="Essential for catalytic activity" evidence="14">
    <location>
        <position position="226"/>
    </location>
</feature>
<evidence type="ECO:0000256" key="7">
    <source>
        <dbReference type="ARBA" id="ARBA00012153"/>
    </source>
</evidence>
<feature type="binding site" evidence="14">
    <location>
        <begin position="202"/>
        <end position="206"/>
    </location>
    <ligand>
        <name>D-ribulose 5-phosphate</name>
        <dbReference type="ChEBI" id="CHEBI:58121"/>
    </ligand>
</feature>
<feature type="domain" description="GTP cyclohydrolase II" evidence="15">
    <location>
        <begin position="270"/>
        <end position="418"/>
    </location>
</feature>
<feature type="binding site" evidence="14">
    <location>
        <position position="94"/>
    </location>
    <ligand>
        <name>D-ribulose 5-phosphate</name>
        <dbReference type="ChEBI" id="CHEBI:58121"/>
    </ligand>
</feature>
<evidence type="ECO:0000256" key="13">
    <source>
        <dbReference type="ARBA" id="ARBA00023239"/>
    </source>
</evidence>
<organism evidence="16 17">
    <name type="scientific">Sphingosinicella soli</name>
    <dbReference type="NCBI Taxonomy" id="333708"/>
    <lineage>
        <taxon>Bacteria</taxon>
        <taxon>Pseudomonadati</taxon>
        <taxon>Pseudomonadota</taxon>
        <taxon>Alphaproteobacteria</taxon>
        <taxon>Sphingomonadales</taxon>
        <taxon>Sphingosinicellaceae</taxon>
        <taxon>Sphingosinicella</taxon>
    </lineage>
</organism>
<feature type="binding site" evidence="14">
    <location>
        <position position="90"/>
    </location>
    <ligand>
        <name>Mg(2+)</name>
        <dbReference type="ChEBI" id="CHEBI:18420"/>
        <label>1</label>
    </ligand>
</feature>
<evidence type="ECO:0000256" key="10">
    <source>
        <dbReference type="ARBA" id="ARBA00022723"/>
    </source>
</evidence>
<evidence type="ECO:0000259" key="15">
    <source>
        <dbReference type="Pfam" id="PF00925"/>
    </source>
</evidence>
<keyword evidence="16" id="KW-0378">Hydrolase</keyword>
<keyword evidence="13 14" id="KW-0456">Lyase</keyword>
<comment type="function">
    <text evidence="3 14">Catalyzes the conversion of D-ribulose 5-phosphate to formate and 3,4-dihydroxy-2-butanone 4-phosphate.</text>
</comment>
<dbReference type="InterPro" id="IPR000422">
    <property type="entry name" value="DHBP_synthase_RibB"/>
</dbReference>
<dbReference type="PANTHER" id="PTHR21327:SF34">
    <property type="entry name" value="3,4-DIHYDROXY-2-BUTANONE 4-PHOSPHATE SYNTHASE"/>
    <property type="match status" value="1"/>
</dbReference>
<dbReference type="AlphaFoldDB" id="A0A7W7B1V0"/>
<dbReference type="UniPathway" id="UPA00275">
    <property type="reaction ID" value="UER00399"/>
</dbReference>
<feature type="binding site" evidence="14">
    <location>
        <begin position="89"/>
        <end position="90"/>
    </location>
    <ligand>
        <name>D-ribulose 5-phosphate</name>
        <dbReference type="ChEBI" id="CHEBI:58121"/>
    </ligand>
</feature>
<dbReference type="Gene3D" id="3.90.870.10">
    <property type="entry name" value="DHBP synthase"/>
    <property type="match status" value="1"/>
</dbReference>
<feature type="site" description="Essential for catalytic activity" evidence="14">
    <location>
        <position position="188"/>
    </location>
</feature>
<dbReference type="PANTHER" id="PTHR21327">
    <property type="entry name" value="GTP CYCLOHYDROLASE II-RELATED"/>
    <property type="match status" value="1"/>
</dbReference>
<evidence type="ECO:0000256" key="11">
    <source>
        <dbReference type="ARBA" id="ARBA00022842"/>
    </source>
</evidence>
<accession>A0A7W7B1V0</accession>
<comment type="caution">
    <text evidence="16">The sequence shown here is derived from an EMBL/GenBank/DDBJ whole genome shotgun (WGS) entry which is preliminary data.</text>
</comment>
<dbReference type="InterPro" id="IPR036144">
    <property type="entry name" value="RibA-like_sf"/>
</dbReference>
<comment type="pathway">
    <text evidence="4 14">Cofactor biosynthesis; riboflavin biosynthesis; 2-hydroxy-3-oxobutyl phosphate from D-ribulose 5-phosphate: step 1/1.</text>
</comment>
<feature type="binding site" evidence="14">
    <location>
        <position position="205"/>
    </location>
    <ligand>
        <name>Mg(2+)</name>
        <dbReference type="ChEBI" id="CHEBI:18420"/>
        <label>2</label>
    </ligand>
</feature>
<keyword evidence="12 14" id="KW-0464">Manganese</keyword>
<evidence type="ECO:0000256" key="2">
    <source>
        <dbReference type="ARBA" id="ARBA00001936"/>
    </source>
</evidence>
<evidence type="ECO:0000256" key="14">
    <source>
        <dbReference type="HAMAP-Rule" id="MF_00180"/>
    </source>
</evidence>
<dbReference type="RefSeq" id="WP_184069175.1">
    <property type="nucleotide sequence ID" value="NZ_JACHNZ010000022.1"/>
</dbReference>
<evidence type="ECO:0000256" key="5">
    <source>
        <dbReference type="ARBA" id="ARBA00005520"/>
    </source>
</evidence>
<comment type="cofactor">
    <cofactor evidence="14">
        <name>Mg(2+)</name>
        <dbReference type="ChEBI" id="CHEBI:18420"/>
    </cofactor>
    <cofactor evidence="14">
        <name>Mn(2+)</name>
        <dbReference type="ChEBI" id="CHEBI:29035"/>
    </cofactor>
    <text evidence="14">Binds 2 divalent metal cations per subunit. Magnesium or manganese.</text>
</comment>
<evidence type="ECO:0000256" key="12">
    <source>
        <dbReference type="ARBA" id="ARBA00023211"/>
    </source>
</evidence>
<proteinExistence type="inferred from homology"/>
<keyword evidence="9 14" id="KW-0686">Riboflavin biosynthesis</keyword>
<dbReference type="InterPro" id="IPR017945">
    <property type="entry name" value="DHBP_synth_RibB-like_a/b_dom"/>
</dbReference>
<keyword evidence="10 14" id="KW-0479">Metal-binding</keyword>
<sequence>MSQILIETIRGLVSKGDLSRSGLARAAGLHANTLRDIDSPEWNPTAETLRKLELYMASNSDRPALVPIEEIIEEARNGRMFILVDDEDRENEGDLIIPAQMATPDAINFMATHGRGLICLAMTKARVDQLGLGLMSRQNGTRHETAFTVSIEARQGVTTGISAADRARTVAVAIDAARGSDDIVTPGHVFPLVARDGGVLVRTGHTEAAVDVARLAGLNPSGVICEIMKDDGTMARMDDLVPFARLHGLKMGTIRDLIAYRRRYDHLVECVAQAPFTSDYGGDWRALSYRNKTDGSVNVVLQKGKISAEEPTLVRMHGVSIFSDVLGQPGPRKRILQRSMEEIGRVGSGVIVLLFAPEASSLTREIAGERDGDMDLRSYGIGAQILADLGIHNMILLTNAHRNIVAIEGYGINVVGERPIPTT</sequence>
<comment type="similarity">
    <text evidence="5">In the N-terminal section; belongs to the DHBP synthase family.</text>
</comment>
<comment type="cofactor">
    <cofactor evidence="2">
        <name>Mn(2+)</name>
        <dbReference type="ChEBI" id="CHEBI:29035"/>
    </cofactor>
</comment>
<name>A0A7W7B1V0_9SPHN</name>
<dbReference type="SUPFAM" id="SSF142695">
    <property type="entry name" value="RibA-like"/>
    <property type="match status" value="1"/>
</dbReference>
<dbReference type="Gene3D" id="3.40.50.10990">
    <property type="entry name" value="GTP cyclohydrolase II"/>
    <property type="match status" value="1"/>
</dbReference>